<dbReference type="EMBL" id="ML994635">
    <property type="protein sequence ID" value="KAF2185053.1"/>
    <property type="molecule type" value="Genomic_DNA"/>
</dbReference>
<keyword evidence="3" id="KW-1185">Reference proteome</keyword>
<feature type="compositionally biased region" description="Basic and acidic residues" evidence="1">
    <location>
        <begin position="136"/>
        <end position="152"/>
    </location>
</feature>
<gene>
    <name evidence="2" type="ORF">K469DRAFT_688270</name>
</gene>
<evidence type="ECO:0000256" key="1">
    <source>
        <dbReference type="SAM" id="MobiDB-lite"/>
    </source>
</evidence>
<dbReference type="Proteomes" id="UP000800200">
    <property type="component" value="Unassembled WGS sequence"/>
</dbReference>
<dbReference type="AlphaFoldDB" id="A0A6A6E1G9"/>
<reference evidence="2" key="1">
    <citation type="journal article" date="2020" name="Stud. Mycol.">
        <title>101 Dothideomycetes genomes: a test case for predicting lifestyles and emergence of pathogens.</title>
        <authorList>
            <person name="Haridas S."/>
            <person name="Albert R."/>
            <person name="Binder M."/>
            <person name="Bloem J."/>
            <person name="Labutti K."/>
            <person name="Salamov A."/>
            <person name="Andreopoulos B."/>
            <person name="Baker S."/>
            <person name="Barry K."/>
            <person name="Bills G."/>
            <person name="Bluhm B."/>
            <person name="Cannon C."/>
            <person name="Castanera R."/>
            <person name="Culley D."/>
            <person name="Daum C."/>
            <person name="Ezra D."/>
            <person name="Gonzalez J."/>
            <person name="Henrissat B."/>
            <person name="Kuo A."/>
            <person name="Liang C."/>
            <person name="Lipzen A."/>
            <person name="Lutzoni F."/>
            <person name="Magnuson J."/>
            <person name="Mondo S."/>
            <person name="Nolan M."/>
            <person name="Ohm R."/>
            <person name="Pangilinan J."/>
            <person name="Park H.-J."/>
            <person name="Ramirez L."/>
            <person name="Alfaro M."/>
            <person name="Sun H."/>
            <person name="Tritt A."/>
            <person name="Yoshinaga Y."/>
            <person name="Zwiers L.-H."/>
            <person name="Turgeon B."/>
            <person name="Goodwin S."/>
            <person name="Spatafora J."/>
            <person name="Crous P."/>
            <person name="Grigoriev I."/>
        </authorList>
    </citation>
    <scope>NUCLEOTIDE SEQUENCE</scope>
    <source>
        <strain evidence="2">CBS 207.26</strain>
    </source>
</reference>
<feature type="compositionally biased region" description="Basic and acidic residues" evidence="1">
    <location>
        <begin position="119"/>
        <end position="128"/>
    </location>
</feature>
<evidence type="ECO:0000313" key="3">
    <source>
        <dbReference type="Proteomes" id="UP000800200"/>
    </source>
</evidence>
<sequence>MSMSWQKLAHPTLMTEREKLRTAQTAPVVPRRENATVDLASNGILCRFCGQKSEETWVRFRIDDAGASEYHDWVREYAPKHRKENLQHEKQPEYTRSPLSRERCRPPAQPIAPAQQESANKRLPKDAETLLQGSFFKEEPKVSSESDRTRPSEDEEDLFSWPPPYLYPCDSSDSEQDEEQVGRPDNSVFSVPIS</sequence>
<organism evidence="2 3">
    <name type="scientific">Zopfia rhizophila CBS 207.26</name>
    <dbReference type="NCBI Taxonomy" id="1314779"/>
    <lineage>
        <taxon>Eukaryota</taxon>
        <taxon>Fungi</taxon>
        <taxon>Dikarya</taxon>
        <taxon>Ascomycota</taxon>
        <taxon>Pezizomycotina</taxon>
        <taxon>Dothideomycetes</taxon>
        <taxon>Dothideomycetes incertae sedis</taxon>
        <taxon>Zopfiaceae</taxon>
        <taxon>Zopfia</taxon>
    </lineage>
</organism>
<evidence type="ECO:0000313" key="2">
    <source>
        <dbReference type="EMBL" id="KAF2185053.1"/>
    </source>
</evidence>
<accession>A0A6A6E1G9</accession>
<name>A0A6A6E1G9_9PEZI</name>
<feature type="region of interest" description="Disordered" evidence="1">
    <location>
        <begin position="81"/>
        <end position="194"/>
    </location>
</feature>
<proteinExistence type="predicted"/>
<feature type="compositionally biased region" description="Basic and acidic residues" evidence="1">
    <location>
        <begin position="81"/>
        <end position="105"/>
    </location>
</feature>
<protein>
    <submittedName>
        <fullName evidence="2">Uncharacterized protein</fullName>
    </submittedName>
</protein>